<evidence type="ECO:0000256" key="4">
    <source>
        <dbReference type="ARBA" id="ARBA00023239"/>
    </source>
</evidence>
<dbReference type="EC" id="4.2.1.1" evidence="2 7"/>
<evidence type="ECO:0000256" key="3">
    <source>
        <dbReference type="ARBA" id="ARBA00022833"/>
    </source>
</evidence>
<reference evidence="9" key="1">
    <citation type="journal article" date="2019" name="Int. J. Syst. Evol. Microbiol.">
        <title>The Global Catalogue of Microorganisms (GCM) 10K type strain sequencing project: providing services to taxonomists for standard genome sequencing and annotation.</title>
        <authorList>
            <consortium name="The Broad Institute Genomics Platform"/>
            <consortium name="The Broad Institute Genome Sequencing Center for Infectious Disease"/>
            <person name="Wu L."/>
            <person name="Ma J."/>
        </authorList>
    </citation>
    <scope>NUCLEOTIDE SEQUENCE [LARGE SCALE GENOMIC DNA]</scope>
    <source>
        <strain evidence="9">CCM 7526</strain>
    </source>
</reference>
<dbReference type="PROSITE" id="PS00705">
    <property type="entry name" value="PROK_CO2_ANHYDRASE_2"/>
    <property type="match status" value="1"/>
</dbReference>
<dbReference type="Proteomes" id="UP001597183">
    <property type="component" value="Unassembled WGS sequence"/>
</dbReference>
<organism evidence="8 9">
    <name type="scientific">Actinoplanes sichuanensis</name>
    <dbReference type="NCBI Taxonomy" id="512349"/>
    <lineage>
        <taxon>Bacteria</taxon>
        <taxon>Bacillati</taxon>
        <taxon>Actinomycetota</taxon>
        <taxon>Actinomycetes</taxon>
        <taxon>Micromonosporales</taxon>
        <taxon>Micromonosporaceae</taxon>
        <taxon>Actinoplanes</taxon>
    </lineage>
</organism>
<dbReference type="Gene3D" id="3.40.1050.10">
    <property type="entry name" value="Carbonic anhydrase"/>
    <property type="match status" value="1"/>
</dbReference>
<dbReference type="InterPro" id="IPR001765">
    <property type="entry name" value="Carbonic_anhydrase"/>
</dbReference>
<evidence type="ECO:0000256" key="7">
    <source>
        <dbReference type="RuleBase" id="RU003956"/>
    </source>
</evidence>
<dbReference type="PANTHER" id="PTHR11002:SF79">
    <property type="entry name" value="CARBONIC ANHYDRASE 2"/>
    <property type="match status" value="1"/>
</dbReference>
<dbReference type="Pfam" id="PF00484">
    <property type="entry name" value="Pro_CA"/>
    <property type="match status" value="1"/>
</dbReference>
<keyword evidence="3 7" id="KW-0862">Zinc</keyword>
<comment type="function">
    <text evidence="5">Catalyzes the reversible hydration of carbon dioxide to form bicarbonate.</text>
</comment>
<evidence type="ECO:0000256" key="5">
    <source>
        <dbReference type="ARBA" id="ARBA00024993"/>
    </source>
</evidence>
<keyword evidence="9" id="KW-1185">Reference proteome</keyword>
<protein>
    <recommendedName>
        <fullName evidence="2 7">Carbonic anhydrase</fullName>
        <ecNumber evidence="2 7">4.2.1.1</ecNumber>
    </recommendedName>
    <alternativeName>
        <fullName evidence="7">Carbonate dehydratase</fullName>
    </alternativeName>
</protein>
<proteinExistence type="inferred from homology"/>
<dbReference type="InterPro" id="IPR036874">
    <property type="entry name" value="Carbonic_anhydrase_sf"/>
</dbReference>
<accession>A0ABW4A4M2</accession>
<evidence type="ECO:0000256" key="2">
    <source>
        <dbReference type="ARBA" id="ARBA00012925"/>
    </source>
</evidence>
<comment type="catalytic activity">
    <reaction evidence="6 7">
        <text>hydrogencarbonate + H(+) = CO2 + H2O</text>
        <dbReference type="Rhea" id="RHEA:10748"/>
        <dbReference type="ChEBI" id="CHEBI:15377"/>
        <dbReference type="ChEBI" id="CHEBI:15378"/>
        <dbReference type="ChEBI" id="CHEBI:16526"/>
        <dbReference type="ChEBI" id="CHEBI:17544"/>
        <dbReference type="EC" id="4.2.1.1"/>
    </reaction>
</comment>
<dbReference type="PANTHER" id="PTHR11002">
    <property type="entry name" value="CARBONIC ANHYDRASE"/>
    <property type="match status" value="1"/>
</dbReference>
<evidence type="ECO:0000256" key="1">
    <source>
        <dbReference type="ARBA" id="ARBA00006217"/>
    </source>
</evidence>
<keyword evidence="4 7" id="KW-0456">Lyase</keyword>
<sequence>MPTDDTRSPWAILQAGNARYVEGRSTADVRRGPERRSELVGAQAPAAIVLGCADSRVPVEILFDQGLGDLFVVRTAGHVVDGAVLGSIEYAVQCLEVPSIVIVGHDGCGAVAAAIAMVDEGAVPSGCIREVAERIAPDVVRARLDGAETFEETVEQHACHTGELLSERSSLIDAAVRAGRLTVTPTRYSLRTGRVTEAVPLRRLLPV</sequence>
<comment type="similarity">
    <text evidence="1 7">Belongs to the beta-class carbonic anhydrase family.</text>
</comment>
<comment type="function">
    <text evidence="7">Reversible hydration of carbon dioxide.</text>
</comment>
<evidence type="ECO:0000256" key="6">
    <source>
        <dbReference type="ARBA" id="ARBA00048348"/>
    </source>
</evidence>
<comment type="caution">
    <text evidence="8">The sequence shown here is derived from an EMBL/GenBank/DDBJ whole genome shotgun (WGS) entry which is preliminary data.</text>
</comment>
<dbReference type="InterPro" id="IPR015892">
    <property type="entry name" value="Carbonic_anhydrase_CS"/>
</dbReference>
<evidence type="ECO:0000313" key="9">
    <source>
        <dbReference type="Proteomes" id="UP001597183"/>
    </source>
</evidence>
<evidence type="ECO:0000313" key="8">
    <source>
        <dbReference type="EMBL" id="MFD1365180.1"/>
    </source>
</evidence>
<dbReference type="EMBL" id="JBHTMK010000008">
    <property type="protein sequence ID" value="MFD1365180.1"/>
    <property type="molecule type" value="Genomic_DNA"/>
</dbReference>
<dbReference type="SMART" id="SM00947">
    <property type="entry name" value="Pro_CA"/>
    <property type="match status" value="1"/>
</dbReference>
<dbReference type="RefSeq" id="WP_317795417.1">
    <property type="nucleotide sequence ID" value="NZ_AP028461.1"/>
</dbReference>
<name>A0ABW4A4M2_9ACTN</name>
<gene>
    <name evidence="8" type="ORF">ACFQ5G_07485</name>
</gene>
<dbReference type="SUPFAM" id="SSF53056">
    <property type="entry name" value="beta-carbonic anhydrase, cab"/>
    <property type="match status" value="1"/>
</dbReference>